<dbReference type="CDD" id="cd00920">
    <property type="entry name" value="Cupredoxin"/>
    <property type="match status" value="2"/>
</dbReference>
<protein>
    <recommendedName>
        <fullName evidence="5">Cupredoxin</fullName>
    </recommendedName>
</protein>
<dbReference type="InterPro" id="IPR052953">
    <property type="entry name" value="Ser-rich/MCO-related"/>
</dbReference>
<sequence>MFSSKSLITLGLASLPLAFATIHNVQVGADGLAFTPEAISAEIGDQVVFTFMNKNHSVTQSSFDSPCSAKEGGENSGFMPVPANQTDNLPIHTISIYDTNPLWIFCAQTAPVDHCGQGMIFAVNCPGDDSPNSFSNFKKAALAFGASLNASATPSSTPDASSGGYGGGYGSSGSTDASVTDSSATPAATDSSSSSSTPSADSSNSASSSNSSNIVKVIVGDASGDLTFNPSNISAPIGTTIQFEFHQKNHSVVQSTFPAPCSPMAGGFKSDFFGVDPTATTFQTWSITVNDSNPIWAYCRQTQPKSHCGAGMVFSVNANEASDKSFTAFKNAAEAQNGTTNGTTSDTSGATGGNGNGALSGHANGMGMGVVVAAVAVLASLL</sequence>
<feature type="chain" id="PRO_5034897264" description="Cupredoxin" evidence="2">
    <location>
        <begin position="21"/>
        <end position="382"/>
    </location>
</feature>
<dbReference type="AlphaFoldDB" id="A0A8H5H178"/>
<accession>A0A8H5H178</accession>
<feature type="compositionally biased region" description="Low complexity" evidence="1">
    <location>
        <begin position="172"/>
        <end position="210"/>
    </location>
</feature>
<dbReference type="OrthoDB" id="1921208at2759"/>
<keyword evidence="4" id="KW-1185">Reference proteome</keyword>
<comment type="caution">
    <text evidence="3">The sequence shown here is derived from an EMBL/GenBank/DDBJ whole genome shotgun (WGS) entry which is preliminary data.</text>
</comment>
<feature type="compositionally biased region" description="Low complexity" evidence="1">
    <location>
        <begin position="152"/>
        <end position="162"/>
    </location>
</feature>
<dbReference type="Gene3D" id="2.60.40.420">
    <property type="entry name" value="Cupredoxins - blue copper proteins"/>
    <property type="match status" value="2"/>
</dbReference>
<evidence type="ECO:0000313" key="3">
    <source>
        <dbReference type="EMBL" id="KAF5375091.1"/>
    </source>
</evidence>
<gene>
    <name evidence="3" type="ORF">D9758_000150</name>
</gene>
<evidence type="ECO:0008006" key="5">
    <source>
        <dbReference type="Google" id="ProtNLM"/>
    </source>
</evidence>
<feature type="region of interest" description="Disordered" evidence="1">
    <location>
        <begin position="152"/>
        <end position="210"/>
    </location>
</feature>
<organism evidence="3 4">
    <name type="scientific">Tetrapyrgos nigripes</name>
    <dbReference type="NCBI Taxonomy" id="182062"/>
    <lineage>
        <taxon>Eukaryota</taxon>
        <taxon>Fungi</taxon>
        <taxon>Dikarya</taxon>
        <taxon>Basidiomycota</taxon>
        <taxon>Agaricomycotina</taxon>
        <taxon>Agaricomycetes</taxon>
        <taxon>Agaricomycetidae</taxon>
        <taxon>Agaricales</taxon>
        <taxon>Marasmiineae</taxon>
        <taxon>Marasmiaceae</taxon>
        <taxon>Tetrapyrgos</taxon>
    </lineage>
</organism>
<name>A0A8H5H178_9AGAR</name>
<keyword evidence="2" id="KW-0732">Signal</keyword>
<dbReference type="PANTHER" id="PTHR34883">
    <property type="entry name" value="SERINE-RICH PROTEIN, PUTATIVE-RELATED-RELATED"/>
    <property type="match status" value="1"/>
</dbReference>
<evidence type="ECO:0000256" key="2">
    <source>
        <dbReference type="SAM" id="SignalP"/>
    </source>
</evidence>
<dbReference type="SUPFAM" id="SSF49503">
    <property type="entry name" value="Cupredoxins"/>
    <property type="match status" value="2"/>
</dbReference>
<dbReference type="Proteomes" id="UP000559256">
    <property type="component" value="Unassembled WGS sequence"/>
</dbReference>
<evidence type="ECO:0000313" key="4">
    <source>
        <dbReference type="Proteomes" id="UP000559256"/>
    </source>
</evidence>
<proteinExistence type="predicted"/>
<evidence type="ECO:0000256" key="1">
    <source>
        <dbReference type="SAM" id="MobiDB-lite"/>
    </source>
</evidence>
<feature type="signal peptide" evidence="2">
    <location>
        <begin position="1"/>
        <end position="20"/>
    </location>
</feature>
<dbReference type="InterPro" id="IPR008972">
    <property type="entry name" value="Cupredoxin"/>
</dbReference>
<reference evidence="3 4" key="1">
    <citation type="journal article" date="2020" name="ISME J.">
        <title>Uncovering the hidden diversity of litter-decomposition mechanisms in mushroom-forming fungi.</title>
        <authorList>
            <person name="Floudas D."/>
            <person name="Bentzer J."/>
            <person name="Ahren D."/>
            <person name="Johansson T."/>
            <person name="Persson P."/>
            <person name="Tunlid A."/>
        </authorList>
    </citation>
    <scope>NUCLEOTIDE SEQUENCE [LARGE SCALE GENOMIC DNA]</scope>
    <source>
        <strain evidence="3 4">CBS 291.85</strain>
    </source>
</reference>
<dbReference type="PANTHER" id="PTHR34883:SF15">
    <property type="entry name" value="EXTRACELLULAR SERINE-RICH PROTEIN"/>
    <property type="match status" value="1"/>
</dbReference>
<dbReference type="EMBL" id="JAACJM010000001">
    <property type="protein sequence ID" value="KAF5375091.1"/>
    <property type="molecule type" value="Genomic_DNA"/>
</dbReference>